<dbReference type="AlphaFoldDB" id="C4XIG9"/>
<keyword evidence="9" id="KW-1185">Reference proteome</keyword>
<evidence type="ECO:0000313" key="8">
    <source>
        <dbReference type="EMBL" id="BAH76544.1"/>
    </source>
</evidence>
<dbReference type="SUPFAM" id="SSF53623">
    <property type="entry name" value="MurD-like peptide ligases, catalytic domain"/>
    <property type="match status" value="1"/>
</dbReference>
<dbReference type="eggNOG" id="COG0285">
    <property type="taxonomic scope" value="Bacteria"/>
</dbReference>
<keyword evidence="4 7" id="KW-0547">Nucleotide-binding</keyword>
<keyword evidence="3" id="KW-0479">Metal-binding</keyword>
<dbReference type="KEGG" id="dma:DMR_30530"/>
<keyword evidence="6" id="KW-0460">Magnesium</keyword>
<dbReference type="STRING" id="573370.DMR_30530"/>
<dbReference type="GO" id="GO:0005737">
    <property type="term" value="C:cytoplasm"/>
    <property type="evidence" value="ECO:0007669"/>
    <property type="project" value="TreeGrafter"/>
</dbReference>
<dbReference type="Gene3D" id="3.90.190.20">
    <property type="entry name" value="Mur ligase, C-terminal domain"/>
    <property type="match status" value="1"/>
</dbReference>
<evidence type="ECO:0000256" key="3">
    <source>
        <dbReference type="ARBA" id="ARBA00022723"/>
    </source>
</evidence>
<comment type="similarity">
    <text evidence="1 7">Belongs to the folylpolyglutamate synthase family.</text>
</comment>
<dbReference type="GO" id="GO:0004326">
    <property type="term" value="F:tetrahydrofolylpolyglutamate synthase activity"/>
    <property type="evidence" value="ECO:0007669"/>
    <property type="project" value="InterPro"/>
</dbReference>
<dbReference type="SUPFAM" id="SSF53244">
    <property type="entry name" value="MurD-like peptide ligases, peptide-binding domain"/>
    <property type="match status" value="1"/>
</dbReference>
<dbReference type="GO" id="GO:0005524">
    <property type="term" value="F:ATP binding"/>
    <property type="evidence" value="ECO:0007669"/>
    <property type="project" value="UniProtKB-KW"/>
</dbReference>
<dbReference type="EMBL" id="AP010904">
    <property type="protein sequence ID" value="BAH76544.1"/>
    <property type="molecule type" value="Genomic_DNA"/>
</dbReference>
<dbReference type="InterPro" id="IPR001645">
    <property type="entry name" value="Folylpolyglutamate_synth"/>
</dbReference>
<dbReference type="InterPro" id="IPR036565">
    <property type="entry name" value="Mur-like_cat_sf"/>
</dbReference>
<name>C4XIG9_SOLM1</name>
<sequence length="443" mass="45902">MNWPATTTGSCENMTASTSDFPDFAAFAAYLDSLGLFHMDLGPGRMRAALAGLRLESLPHLAAQVVGTNGKGSTAALLAGLLAAHGLPTGLYLSPHFVSVRERILLGGKMISEEDWTRAASAVQAAVAGRGLDGRLTYFELLTAMAAWLFADLGAEAAVYEAGLGGAGDATTALPRDLTLFTPMGLDHASVIGPTLADIALDKAGALIPSGQAVTGPQPAEAAAVLRREALARGTRLFDAAELAAYDPSSRQATLLFPKRLDVPDVKLKLAGPHQAQNAALALAGFALCAEAMGIAPDSEAVRRALAETFLPGRLHLLRLPGMAPALLLDSAHNLPALTALETALKALLVSPTALIFTCLADKDFEAMASMAARLTTGPIYVPELPGVSRARPAAEVAARLGKRAMAVAGPREALEAVEKLDGTVLVCGSMYLLAALFADRPN</sequence>
<proteinExistence type="inferred from homology"/>
<evidence type="ECO:0000256" key="4">
    <source>
        <dbReference type="ARBA" id="ARBA00022741"/>
    </source>
</evidence>
<dbReference type="GO" id="GO:0046872">
    <property type="term" value="F:metal ion binding"/>
    <property type="evidence" value="ECO:0007669"/>
    <property type="project" value="UniProtKB-KW"/>
</dbReference>
<evidence type="ECO:0000313" key="9">
    <source>
        <dbReference type="Proteomes" id="UP000009071"/>
    </source>
</evidence>
<dbReference type="PANTHER" id="PTHR11136">
    <property type="entry name" value="FOLYLPOLYGLUTAMATE SYNTHASE-RELATED"/>
    <property type="match status" value="1"/>
</dbReference>
<evidence type="ECO:0000256" key="2">
    <source>
        <dbReference type="ARBA" id="ARBA00022598"/>
    </source>
</evidence>
<evidence type="ECO:0000256" key="1">
    <source>
        <dbReference type="ARBA" id="ARBA00008276"/>
    </source>
</evidence>
<evidence type="ECO:0000256" key="6">
    <source>
        <dbReference type="ARBA" id="ARBA00022842"/>
    </source>
</evidence>
<organism evidence="8 9">
    <name type="scientific">Solidesulfovibrio magneticus (strain ATCC 700980 / DSM 13731 / RS-1)</name>
    <name type="common">Desulfovibrio magneticus</name>
    <dbReference type="NCBI Taxonomy" id="573370"/>
    <lineage>
        <taxon>Bacteria</taxon>
        <taxon>Pseudomonadati</taxon>
        <taxon>Thermodesulfobacteriota</taxon>
        <taxon>Desulfovibrionia</taxon>
        <taxon>Desulfovibrionales</taxon>
        <taxon>Desulfovibrionaceae</taxon>
        <taxon>Solidesulfovibrio</taxon>
    </lineage>
</organism>
<keyword evidence="5 7" id="KW-0067">ATP-binding</keyword>
<dbReference type="PIRSF" id="PIRSF001563">
    <property type="entry name" value="Folylpolyglu_synth"/>
    <property type="match status" value="1"/>
</dbReference>
<evidence type="ECO:0000256" key="7">
    <source>
        <dbReference type="PIRNR" id="PIRNR001563"/>
    </source>
</evidence>
<dbReference type="PANTHER" id="PTHR11136:SF0">
    <property type="entry name" value="DIHYDROFOLATE SYNTHETASE-RELATED"/>
    <property type="match status" value="1"/>
</dbReference>
<evidence type="ECO:0000256" key="5">
    <source>
        <dbReference type="ARBA" id="ARBA00022840"/>
    </source>
</evidence>
<keyword evidence="2 7" id="KW-0436">Ligase</keyword>
<protein>
    <submittedName>
        <fullName evidence="8">Folylpolyglutamate synthase</fullName>
    </submittedName>
</protein>
<dbReference type="GO" id="GO:0008841">
    <property type="term" value="F:dihydrofolate synthase activity"/>
    <property type="evidence" value="ECO:0007669"/>
    <property type="project" value="TreeGrafter"/>
</dbReference>
<dbReference type="InterPro" id="IPR036615">
    <property type="entry name" value="Mur_ligase_C_dom_sf"/>
</dbReference>
<dbReference type="Gene3D" id="3.40.1190.10">
    <property type="entry name" value="Mur-like, catalytic domain"/>
    <property type="match status" value="1"/>
</dbReference>
<dbReference type="Proteomes" id="UP000009071">
    <property type="component" value="Chromosome"/>
</dbReference>
<gene>
    <name evidence="8" type="primary">folC</name>
    <name evidence="8" type="ordered locus">DMR_30530</name>
</gene>
<accession>C4XIG9</accession>
<dbReference type="HOGENOM" id="CLU_015869_1_1_7"/>
<reference evidence="8 9" key="1">
    <citation type="journal article" date="2009" name="Genome Res.">
        <title>Whole genome sequence of Desulfovibrio magneticus strain RS-1 revealed common gene clusters in magnetotactic bacteria.</title>
        <authorList>
            <person name="Nakazawa H."/>
            <person name="Arakaki A."/>
            <person name="Narita-Yamada S."/>
            <person name="Yashiro I."/>
            <person name="Jinno K."/>
            <person name="Aoki N."/>
            <person name="Tsuruyama A."/>
            <person name="Okamura Y."/>
            <person name="Tanikawa S."/>
            <person name="Fujita N."/>
            <person name="Takeyama H."/>
            <person name="Matsunaga T."/>
        </authorList>
    </citation>
    <scope>NUCLEOTIDE SEQUENCE [LARGE SCALE GENOMIC DNA]</scope>
    <source>
        <strain evidence="9">ATCC 700980 / DSM 13731 / RS-1</strain>
    </source>
</reference>
<dbReference type="NCBIfam" id="TIGR01499">
    <property type="entry name" value="folC"/>
    <property type="match status" value="1"/>
</dbReference>